<evidence type="ECO:0000256" key="1">
    <source>
        <dbReference type="ARBA" id="ARBA00001966"/>
    </source>
</evidence>
<evidence type="ECO:0000256" key="3">
    <source>
        <dbReference type="ARBA" id="ARBA00022691"/>
    </source>
</evidence>
<keyword evidence="5" id="KW-0408">Iron</keyword>
<comment type="cofactor">
    <cofactor evidence="1">
        <name>[4Fe-4S] cluster</name>
        <dbReference type="ChEBI" id="CHEBI:49883"/>
    </cofactor>
</comment>
<evidence type="ECO:0000313" key="9">
    <source>
        <dbReference type="EMBL" id="SQB65687.1"/>
    </source>
</evidence>
<dbReference type="InterPro" id="IPR058240">
    <property type="entry name" value="rSAM_sf"/>
</dbReference>
<dbReference type="InterPro" id="IPR013785">
    <property type="entry name" value="Aldolase_TIM"/>
</dbReference>
<dbReference type="SFLD" id="SFLDS00029">
    <property type="entry name" value="Radical_SAM"/>
    <property type="match status" value="1"/>
</dbReference>
<evidence type="ECO:0000313" key="10">
    <source>
        <dbReference type="Proteomes" id="UP000250245"/>
    </source>
</evidence>
<dbReference type="SUPFAM" id="SSF102114">
    <property type="entry name" value="Radical SAM enzymes"/>
    <property type="match status" value="1"/>
</dbReference>
<name>A0A2X2YPS3_9ACTO</name>
<evidence type="ECO:0000256" key="5">
    <source>
        <dbReference type="ARBA" id="ARBA00023004"/>
    </source>
</evidence>
<dbReference type="Pfam" id="PF04055">
    <property type="entry name" value="Radical_SAM"/>
    <property type="match status" value="1"/>
</dbReference>
<evidence type="ECO:0000313" key="8">
    <source>
        <dbReference type="EMBL" id="NMW87301.1"/>
    </source>
</evidence>
<keyword evidence="4" id="KW-0479">Metal-binding</keyword>
<feature type="domain" description="Radical SAM core" evidence="7">
    <location>
        <begin position="30"/>
        <end position="262"/>
    </location>
</feature>
<reference evidence="8 11" key="2">
    <citation type="submission" date="2020-04" db="EMBL/GenBank/DDBJ databases">
        <title>Antimicrobial susceptibility and clonality of vaginal-derived multi-drug resistant Mobiluncus isolates in China.</title>
        <authorList>
            <person name="Zhang X."/>
        </authorList>
    </citation>
    <scope>NUCLEOTIDE SEQUENCE [LARGE SCALE GENOMIC DNA]</scope>
    <source>
        <strain evidence="8 11">19</strain>
    </source>
</reference>
<proteinExistence type="predicted"/>
<dbReference type="PROSITE" id="PS51918">
    <property type="entry name" value="RADICAL_SAM"/>
    <property type="match status" value="1"/>
</dbReference>
<dbReference type="InterPro" id="IPR012840">
    <property type="entry name" value="NrdG2"/>
</dbReference>
<dbReference type="EMBL" id="JABCUI010000002">
    <property type="protein sequence ID" value="NMW87301.1"/>
    <property type="molecule type" value="Genomic_DNA"/>
</dbReference>
<dbReference type="EMBL" id="UASJ01000001">
    <property type="protein sequence ID" value="SQB65687.1"/>
    <property type="molecule type" value="Genomic_DNA"/>
</dbReference>
<dbReference type="GO" id="GO:0046872">
    <property type="term" value="F:metal ion binding"/>
    <property type="evidence" value="ECO:0007669"/>
    <property type="project" value="UniProtKB-KW"/>
</dbReference>
<dbReference type="NCBIfam" id="TIGR02495">
    <property type="entry name" value="NrdG2"/>
    <property type="match status" value="1"/>
</dbReference>
<dbReference type="InterPro" id="IPR034457">
    <property type="entry name" value="Organic_radical-activating"/>
</dbReference>
<dbReference type="PANTHER" id="PTHR30352:SF13">
    <property type="entry name" value="GLYCYL-RADICAL ENZYME ACTIVATING ENZYME YJJW-RELATED"/>
    <property type="match status" value="1"/>
</dbReference>
<dbReference type="GO" id="GO:0003824">
    <property type="term" value="F:catalytic activity"/>
    <property type="evidence" value="ECO:0007669"/>
    <property type="project" value="InterPro"/>
</dbReference>
<dbReference type="RefSeq" id="WP_013188985.1">
    <property type="nucleotide sequence ID" value="NZ_CP068112.1"/>
</dbReference>
<dbReference type="InterPro" id="IPR007197">
    <property type="entry name" value="rSAM"/>
</dbReference>
<dbReference type="CDD" id="cd01335">
    <property type="entry name" value="Radical_SAM"/>
    <property type="match status" value="1"/>
</dbReference>
<accession>A0A2X2YPS3</accession>
<evidence type="ECO:0000256" key="4">
    <source>
        <dbReference type="ARBA" id="ARBA00022723"/>
    </source>
</evidence>
<keyword evidence="2" id="KW-0004">4Fe-4S</keyword>
<protein>
    <submittedName>
        <fullName evidence="8">Anaerobic ribonucleoside-triphosphate reductase activating protein</fullName>
    </submittedName>
    <submittedName>
        <fullName evidence="9">Pyrroloquinoline quinone biosynthesis protein PqqE</fullName>
    </submittedName>
</protein>
<dbReference type="Gene3D" id="3.20.20.70">
    <property type="entry name" value="Aldolase class I"/>
    <property type="match status" value="1"/>
</dbReference>
<sequence length="266" mass="28469">MSTAVTDSTAVSPLTGLVIAGVTPFSTVDWPGKLVASVFLQGCPWNCGYCQNVAIIDPRAPAGYQEADLWELLGRRRGLLDGVVFSGGEPTRQAALTPAAQRARDLGFLVGLHTGGAYPKRLEQLLNAGLLDWVGLDVKGLAQNYPQVVGRPQAHRAGTDAWRALDLVLAAHRAGTLSDYEVRITAYPGTDPRDTNPAALPALAQALHERGVECLAVQQARPDGTRPEFQELCAQNHAKSFAVDLARQAEELTGMFTHFTFRGTAG</sequence>
<evidence type="ECO:0000256" key="2">
    <source>
        <dbReference type="ARBA" id="ARBA00022485"/>
    </source>
</evidence>
<organism evidence="9 10">
    <name type="scientific">Mobiluncus curtisii</name>
    <dbReference type="NCBI Taxonomy" id="2051"/>
    <lineage>
        <taxon>Bacteria</taxon>
        <taxon>Bacillati</taxon>
        <taxon>Actinomycetota</taxon>
        <taxon>Actinomycetes</taxon>
        <taxon>Actinomycetales</taxon>
        <taxon>Actinomycetaceae</taxon>
        <taxon>Mobiluncus</taxon>
    </lineage>
</organism>
<dbReference type="PANTHER" id="PTHR30352">
    <property type="entry name" value="PYRUVATE FORMATE-LYASE-ACTIVATING ENZYME"/>
    <property type="match status" value="1"/>
</dbReference>
<evidence type="ECO:0000259" key="7">
    <source>
        <dbReference type="PROSITE" id="PS51918"/>
    </source>
</evidence>
<dbReference type="GeneID" id="55564972"/>
<gene>
    <name evidence="8" type="ORF">HHJ67_05985</name>
    <name evidence="9" type="ORF">NCTC11820_01758</name>
</gene>
<dbReference type="SFLD" id="SFLDG01094">
    <property type="entry name" value="Uncharacterised_Radical_SAM_Su"/>
    <property type="match status" value="1"/>
</dbReference>
<dbReference type="Proteomes" id="UP000553981">
    <property type="component" value="Unassembled WGS sequence"/>
</dbReference>
<reference evidence="9 10" key="1">
    <citation type="submission" date="2018-06" db="EMBL/GenBank/DDBJ databases">
        <authorList>
            <consortium name="Pathogen Informatics"/>
            <person name="Doyle S."/>
        </authorList>
    </citation>
    <scope>NUCLEOTIDE SEQUENCE [LARGE SCALE GENOMIC DNA]</scope>
    <source>
        <strain evidence="9 10">NCTC11820</strain>
    </source>
</reference>
<keyword evidence="6" id="KW-0411">Iron-sulfur</keyword>
<keyword evidence="3" id="KW-0949">S-adenosyl-L-methionine</keyword>
<evidence type="ECO:0000313" key="11">
    <source>
        <dbReference type="Proteomes" id="UP000553981"/>
    </source>
</evidence>
<dbReference type="GO" id="GO:0051539">
    <property type="term" value="F:4 iron, 4 sulfur cluster binding"/>
    <property type="evidence" value="ECO:0007669"/>
    <property type="project" value="UniProtKB-KW"/>
</dbReference>
<evidence type="ECO:0000256" key="6">
    <source>
        <dbReference type="ARBA" id="ARBA00023014"/>
    </source>
</evidence>
<dbReference type="AlphaFoldDB" id="A0A2X2YPS3"/>
<dbReference type="Proteomes" id="UP000250245">
    <property type="component" value="Unassembled WGS sequence"/>
</dbReference>